<organism evidence="9 10">
    <name type="scientific">Candidatus Liptonbacteria bacterium CG11_big_fil_rev_8_21_14_0_20_35_14</name>
    <dbReference type="NCBI Taxonomy" id="1974634"/>
    <lineage>
        <taxon>Bacteria</taxon>
        <taxon>Candidatus Liptoniibacteriota</taxon>
    </lineage>
</organism>
<comment type="similarity">
    <text evidence="1 6">Belongs to the iron/manganese superoxide dismutase family.</text>
</comment>
<feature type="domain" description="Manganese/iron superoxide dismutase N-terminal" evidence="7">
    <location>
        <begin position="2"/>
        <end position="89"/>
    </location>
</feature>
<feature type="binding site" evidence="5">
    <location>
        <position position="168"/>
    </location>
    <ligand>
        <name>Mn(2+)</name>
        <dbReference type="ChEBI" id="CHEBI:29035"/>
    </ligand>
</feature>
<keyword evidence="4 6" id="KW-0560">Oxidoreductase</keyword>
<accession>A0A2H0N813</accession>
<protein>
    <recommendedName>
        <fullName evidence="2 6">Superoxide dismutase</fullName>
        <ecNumber evidence="2 6">1.15.1.1</ecNumber>
    </recommendedName>
</protein>
<dbReference type="SUPFAM" id="SSF54719">
    <property type="entry name" value="Fe,Mn superoxide dismutase (SOD), C-terminal domain"/>
    <property type="match status" value="1"/>
</dbReference>
<dbReference type="InterPro" id="IPR019833">
    <property type="entry name" value="Mn/Fe_SOD_BS"/>
</dbReference>
<name>A0A2H0N813_9BACT</name>
<evidence type="ECO:0000259" key="7">
    <source>
        <dbReference type="Pfam" id="PF00081"/>
    </source>
</evidence>
<evidence type="ECO:0000256" key="3">
    <source>
        <dbReference type="ARBA" id="ARBA00022723"/>
    </source>
</evidence>
<keyword evidence="3 5" id="KW-0479">Metal-binding</keyword>
<dbReference type="PIRSF" id="PIRSF000349">
    <property type="entry name" value="SODismutase"/>
    <property type="match status" value="1"/>
</dbReference>
<proteinExistence type="inferred from homology"/>
<evidence type="ECO:0000259" key="8">
    <source>
        <dbReference type="Pfam" id="PF02777"/>
    </source>
</evidence>
<dbReference type="InterPro" id="IPR036324">
    <property type="entry name" value="Mn/Fe_SOD_N_sf"/>
</dbReference>
<dbReference type="Proteomes" id="UP000229893">
    <property type="component" value="Unassembled WGS sequence"/>
</dbReference>
<dbReference type="Gene3D" id="1.10.287.990">
    <property type="entry name" value="Fe,Mn superoxide dismutase (SOD) domain"/>
    <property type="match status" value="1"/>
</dbReference>
<feature type="binding site" evidence="5">
    <location>
        <position position="164"/>
    </location>
    <ligand>
        <name>Mn(2+)</name>
        <dbReference type="ChEBI" id="CHEBI:29035"/>
    </ligand>
</feature>
<dbReference type="EC" id="1.15.1.1" evidence="2 6"/>
<comment type="catalytic activity">
    <reaction evidence="6">
        <text>2 superoxide + 2 H(+) = H2O2 + O2</text>
        <dbReference type="Rhea" id="RHEA:20696"/>
        <dbReference type="ChEBI" id="CHEBI:15378"/>
        <dbReference type="ChEBI" id="CHEBI:15379"/>
        <dbReference type="ChEBI" id="CHEBI:16240"/>
        <dbReference type="ChEBI" id="CHEBI:18421"/>
        <dbReference type="EC" id="1.15.1.1"/>
    </reaction>
</comment>
<comment type="function">
    <text evidence="6">Destroys radicals which are normally produced within the cells and which are toxic to biological systems.</text>
</comment>
<dbReference type="PANTHER" id="PTHR43595:SF2">
    <property type="entry name" value="SMALL RIBOSOMAL SUBUNIT PROTEIN MS42"/>
    <property type="match status" value="1"/>
</dbReference>
<sequence>MSYKLKELPYSFDALEPFIDARTMEIHYTKHHANYVSKLNDALDQAGNISEKSLNEILSSLSALTEDLREIIKNNGGGHINHELFWSILTPDYKEPSELLMQKIEENFESFDKFKDEFTKSALNRFGSGWTWLVLKNGQLEILSTGNQDNPIMDNSGIPILGLDLWEHAYYLNYQNRRPDYIKAFWNIVNWAEVENRLNKI</sequence>
<dbReference type="Pfam" id="PF02777">
    <property type="entry name" value="Sod_Fe_C"/>
    <property type="match status" value="1"/>
</dbReference>
<evidence type="ECO:0000256" key="2">
    <source>
        <dbReference type="ARBA" id="ARBA00012682"/>
    </source>
</evidence>
<dbReference type="SUPFAM" id="SSF46609">
    <property type="entry name" value="Fe,Mn superoxide dismutase (SOD), N-terminal domain"/>
    <property type="match status" value="1"/>
</dbReference>
<dbReference type="Gene3D" id="3.55.40.20">
    <property type="entry name" value="Iron/manganese superoxide dismutase, C-terminal domain"/>
    <property type="match status" value="1"/>
</dbReference>
<evidence type="ECO:0000256" key="1">
    <source>
        <dbReference type="ARBA" id="ARBA00008714"/>
    </source>
</evidence>
<evidence type="ECO:0000256" key="6">
    <source>
        <dbReference type="RuleBase" id="RU000414"/>
    </source>
</evidence>
<dbReference type="Pfam" id="PF00081">
    <property type="entry name" value="Sod_Fe_N"/>
    <property type="match status" value="1"/>
</dbReference>
<feature type="binding site" evidence="5">
    <location>
        <position position="27"/>
    </location>
    <ligand>
        <name>Mn(2+)</name>
        <dbReference type="ChEBI" id="CHEBI:29035"/>
    </ligand>
</feature>
<reference evidence="9 10" key="1">
    <citation type="submission" date="2017-09" db="EMBL/GenBank/DDBJ databases">
        <title>Depth-based differentiation of microbial function through sediment-hosted aquifers and enrichment of novel symbionts in the deep terrestrial subsurface.</title>
        <authorList>
            <person name="Probst A.J."/>
            <person name="Ladd B."/>
            <person name="Jarett J.K."/>
            <person name="Geller-Mcgrath D.E."/>
            <person name="Sieber C.M."/>
            <person name="Emerson J.B."/>
            <person name="Anantharaman K."/>
            <person name="Thomas B.C."/>
            <person name="Malmstrom R."/>
            <person name="Stieglmeier M."/>
            <person name="Klingl A."/>
            <person name="Woyke T."/>
            <person name="Ryan C.M."/>
            <person name="Banfield J.F."/>
        </authorList>
    </citation>
    <scope>NUCLEOTIDE SEQUENCE [LARGE SCALE GENOMIC DNA]</scope>
    <source>
        <strain evidence="9">CG11_big_fil_rev_8_21_14_0_20_35_14</strain>
    </source>
</reference>
<feature type="domain" description="Manganese/iron superoxide dismutase C-terminal" evidence="8">
    <location>
        <begin position="97"/>
        <end position="197"/>
    </location>
</feature>
<dbReference type="FunFam" id="3.55.40.20:FF:000001">
    <property type="entry name" value="Superoxide dismutase"/>
    <property type="match status" value="1"/>
</dbReference>
<dbReference type="InterPro" id="IPR001189">
    <property type="entry name" value="Mn/Fe_SOD"/>
</dbReference>
<dbReference type="PRINTS" id="PR01703">
    <property type="entry name" value="MNSODISMTASE"/>
</dbReference>
<dbReference type="GO" id="GO:0004784">
    <property type="term" value="F:superoxide dismutase activity"/>
    <property type="evidence" value="ECO:0007669"/>
    <property type="project" value="UniProtKB-EC"/>
</dbReference>
<dbReference type="GO" id="GO:0046872">
    <property type="term" value="F:metal ion binding"/>
    <property type="evidence" value="ECO:0007669"/>
    <property type="project" value="UniProtKB-KW"/>
</dbReference>
<evidence type="ECO:0000256" key="5">
    <source>
        <dbReference type="PIRSR" id="PIRSR000349-1"/>
    </source>
</evidence>
<dbReference type="InterPro" id="IPR019831">
    <property type="entry name" value="Mn/Fe_SOD_N"/>
</dbReference>
<dbReference type="FunFam" id="1.10.287.990:FF:000001">
    <property type="entry name" value="Superoxide dismutase"/>
    <property type="match status" value="1"/>
</dbReference>
<comment type="caution">
    <text evidence="9">The sequence shown here is derived from an EMBL/GenBank/DDBJ whole genome shotgun (WGS) entry which is preliminary data.</text>
</comment>
<evidence type="ECO:0000313" key="10">
    <source>
        <dbReference type="Proteomes" id="UP000229893"/>
    </source>
</evidence>
<gene>
    <name evidence="9" type="ORF">COV57_01170</name>
</gene>
<dbReference type="InterPro" id="IPR019832">
    <property type="entry name" value="Mn/Fe_SOD_C"/>
</dbReference>
<dbReference type="PANTHER" id="PTHR43595">
    <property type="entry name" value="37S RIBOSOMAL PROTEIN S26, MITOCHONDRIAL"/>
    <property type="match status" value="1"/>
</dbReference>
<evidence type="ECO:0000256" key="4">
    <source>
        <dbReference type="ARBA" id="ARBA00023002"/>
    </source>
</evidence>
<dbReference type="InterPro" id="IPR036314">
    <property type="entry name" value="SOD_C_sf"/>
</dbReference>
<dbReference type="AlphaFoldDB" id="A0A2H0N813"/>
<dbReference type="PROSITE" id="PS00088">
    <property type="entry name" value="SOD_MN"/>
    <property type="match status" value="1"/>
</dbReference>
<dbReference type="EMBL" id="PCWO01000018">
    <property type="protein sequence ID" value="PIR05041.1"/>
    <property type="molecule type" value="Genomic_DNA"/>
</dbReference>
<dbReference type="GO" id="GO:0005737">
    <property type="term" value="C:cytoplasm"/>
    <property type="evidence" value="ECO:0007669"/>
    <property type="project" value="TreeGrafter"/>
</dbReference>
<feature type="binding site" evidence="5">
    <location>
        <position position="82"/>
    </location>
    <ligand>
        <name>Mn(2+)</name>
        <dbReference type="ChEBI" id="CHEBI:29035"/>
    </ligand>
</feature>
<evidence type="ECO:0000313" key="9">
    <source>
        <dbReference type="EMBL" id="PIR05041.1"/>
    </source>
</evidence>